<evidence type="ECO:0000313" key="3">
    <source>
        <dbReference type="EMBL" id="GFR86871.1"/>
    </source>
</evidence>
<keyword evidence="4" id="KW-1185">Reference proteome</keyword>
<feature type="region of interest" description="Disordered" evidence="1">
    <location>
        <begin position="205"/>
        <end position="226"/>
    </location>
</feature>
<dbReference type="EMBL" id="BMAT01001486">
    <property type="protein sequence ID" value="GFR86871.1"/>
    <property type="molecule type" value="Genomic_DNA"/>
</dbReference>
<feature type="compositionally biased region" description="Polar residues" evidence="1">
    <location>
        <begin position="8"/>
        <end position="20"/>
    </location>
</feature>
<proteinExistence type="predicted"/>
<organism evidence="3 4">
    <name type="scientific">Elysia marginata</name>
    <dbReference type="NCBI Taxonomy" id="1093978"/>
    <lineage>
        <taxon>Eukaryota</taxon>
        <taxon>Metazoa</taxon>
        <taxon>Spiralia</taxon>
        <taxon>Lophotrochozoa</taxon>
        <taxon>Mollusca</taxon>
        <taxon>Gastropoda</taxon>
        <taxon>Heterobranchia</taxon>
        <taxon>Euthyneura</taxon>
        <taxon>Panpulmonata</taxon>
        <taxon>Sacoglossa</taxon>
        <taxon>Placobranchoidea</taxon>
        <taxon>Plakobranchidae</taxon>
        <taxon>Elysia</taxon>
    </lineage>
</organism>
<evidence type="ECO:0000256" key="2">
    <source>
        <dbReference type="SAM" id="Phobius"/>
    </source>
</evidence>
<feature type="region of interest" description="Disordered" evidence="1">
    <location>
        <begin position="1"/>
        <end position="20"/>
    </location>
</feature>
<keyword evidence="2" id="KW-0472">Membrane</keyword>
<name>A0AAV4GQM2_9GAST</name>
<sequence>MDRENEIIPSSSDKTQAESLTNFPHCDNVSSYRLLGRCPSAEMYSQTEPNCGKSSSLKCEKLVGEVDKINDYDLSKDTSQLLPSENTKEKCRHVSNTFNNNPTGYSNTQLHRNVKVLYGFFVSLATIFVCSGLVCALHVRALRRDLDLMNDVLYQMRNDALSYREMSRISNLLKKLNVRAQSSHGPDKARFWAAVSGEEDIFVRQENRKESSDEHPNMRRRDKRHADDGAPKEWAWMSSYVRVPVSFVTIF</sequence>
<dbReference type="Proteomes" id="UP000762676">
    <property type="component" value="Unassembled WGS sequence"/>
</dbReference>
<keyword evidence="2" id="KW-1133">Transmembrane helix</keyword>
<accession>A0AAV4GQM2</accession>
<keyword evidence="2" id="KW-0812">Transmembrane</keyword>
<gene>
    <name evidence="3" type="ORF">ElyMa_000732400</name>
</gene>
<evidence type="ECO:0000313" key="4">
    <source>
        <dbReference type="Proteomes" id="UP000762676"/>
    </source>
</evidence>
<dbReference type="AlphaFoldDB" id="A0AAV4GQM2"/>
<reference evidence="3 4" key="1">
    <citation type="journal article" date="2021" name="Elife">
        <title>Chloroplast acquisition without the gene transfer in kleptoplastic sea slugs, Plakobranchus ocellatus.</title>
        <authorList>
            <person name="Maeda T."/>
            <person name="Takahashi S."/>
            <person name="Yoshida T."/>
            <person name="Shimamura S."/>
            <person name="Takaki Y."/>
            <person name="Nagai Y."/>
            <person name="Toyoda A."/>
            <person name="Suzuki Y."/>
            <person name="Arimoto A."/>
            <person name="Ishii H."/>
            <person name="Satoh N."/>
            <person name="Nishiyama T."/>
            <person name="Hasebe M."/>
            <person name="Maruyama T."/>
            <person name="Minagawa J."/>
            <person name="Obokata J."/>
            <person name="Shigenobu S."/>
        </authorList>
    </citation>
    <scope>NUCLEOTIDE SEQUENCE [LARGE SCALE GENOMIC DNA]</scope>
</reference>
<comment type="caution">
    <text evidence="3">The sequence shown here is derived from an EMBL/GenBank/DDBJ whole genome shotgun (WGS) entry which is preliminary data.</text>
</comment>
<feature type="transmembrane region" description="Helical" evidence="2">
    <location>
        <begin position="116"/>
        <end position="139"/>
    </location>
</feature>
<evidence type="ECO:0000256" key="1">
    <source>
        <dbReference type="SAM" id="MobiDB-lite"/>
    </source>
</evidence>
<protein>
    <submittedName>
        <fullName evidence="3">Uncharacterized protein</fullName>
    </submittedName>
</protein>